<evidence type="ECO:0000256" key="2">
    <source>
        <dbReference type="ARBA" id="ARBA00023136"/>
    </source>
</evidence>
<evidence type="ECO:0000256" key="4">
    <source>
        <dbReference type="SAM" id="Phobius"/>
    </source>
</evidence>
<dbReference type="PANTHER" id="PTHR31234">
    <property type="entry name" value="LATE EMBRYOGENESIS ABUNDANT (LEA) HYDROXYPROLINE-RICH GLYCOPROTEIN FAMILY"/>
    <property type="match status" value="1"/>
</dbReference>
<dbReference type="InterPro" id="IPR044839">
    <property type="entry name" value="NDR1-like"/>
</dbReference>
<reference evidence="5" key="1">
    <citation type="journal article" date="2021" name="Front. Plant Sci.">
        <title>Chromosome-Scale Genome Assembly for Chinese Sour Jujube and Insights Into Its Genome Evolution and Domestication Signature.</title>
        <authorList>
            <person name="Shen L.-Y."/>
            <person name="Luo H."/>
            <person name="Wang X.-L."/>
            <person name="Wang X.-M."/>
            <person name="Qiu X.-J."/>
            <person name="Liu H."/>
            <person name="Zhou S.-S."/>
            <person name="Jia K.-H."/>
            <person name="Nie S."/>
            <person name="Bao Y.-T."/>
            <person name="Zhang R.-G."/>
            <person name="Yun Q.-Z."/>
            <person name="Chai Y.-H."/>
            <person name="Lu J.-Y."/>
            <person name="Li Y."/>
            <person name="Zhao S.-W."/>
            <person name="Mao J.-F."/>
            <person name="Jia S.-G."/>
            <person name="Mao Y.-M."/>
        </authorList>
    </citation>
    <scope>NUCLEOTIDE SEQUENCE</scope>
    <source>
        <strain evidence="5">AT0</strain>
        <tissue evidence="5">Leaf</tissue>
    </source>
</reference>
<proteinExistence type="predicted"/>
<keyword evidence="4" id="KW-0812">Transmembrane</keyword>
<evidence type="ECO:0000313" key="6">
    <source>
        <dbReference type="Proteomes" id="UP000813462"/>
    </source>
</evidence>
<sequence>MASSSGSTSKSDDRQHYRDREAAQEKQSGESSSSSSSKQIKYIPFVVVGIIVVMSAAMGMIWAVVKPKRPVYAMEYAHIENVTLFPNPMPTSLIGNFSFVMRAYNPNKNSTIFYESMKIFNTTDSGNESATPFRLVKNFCQPAFNVTRIPFKVPVQTSSGPDDNMLGYLQHGRITTNISVEAKMIFKYRLWTFMPRTIKIYCQPAAVFLGNNSQPSDCYINF</sequence>
<dbReference type="OrthoDB" id="669838at2759"/>
<feature type="compositionally biased region" description="Basic and acidic residues" evidence="3">
    <location>
        <begin position="10"/>
        <end position="28"/>
    </location>
</feature>
<feature type="transmembrane region" description="Helical" evidence="4">
    <location>
        <begin position="42"/>
        <end position="65"/>
    </location>
</feature>
<dbReference type="AlphaFoldDB" id="A0A978VTE4"/>
<dbReference type="PANTHER" id="PTHR31234:SF39">
    <property type="entry name" value="HARPIN-INDUCED PROTEIN 1 CONTAINING PROTEIN, EXPRESSED"/>
    <property type="match status" value="1"/>
</dbReference>
<dbReference type="GO" id="GO:0098542">
    <property type="term" value="P:defense response to other organism"/>
    <property type="evidence" value="ECO:0007669"/>
    <property type="project" value="InterPro"/>
</dbReference>
<gene>
    <name evidence="5" type="ORF">FEM48_Zijuj02G0036300</name>
</gene>
<feature type="region of interest" description="Disordered" evidence="3">
    <location>
        <begin position="1"/>
        <end position="35"/>
    </location>
</feature>
<evidence type="ECO:0000256" key="3">
    <source>
        <dbReference type="SAM" id="MobiDB-lite"/>
    </source>
</evidence>
<evidence type="ECO:0000256" key="1">
    <source>
        <dbReference type="ARBA" id="ARBA00004370"/>
    </source>
</evidence>
<organism evidence="5 6">
    <name type="scientific">Ziziphus jujuba var. spinosa</name>
    <dbReference type="NCBI Taxonomy" id="714518"/>
    <lineage>
        <taxon>Eukaryota</taxon>
        <taxon>Viridiplantae</taxon>
        <taxon>Streptophyta</taxon>
        <taxon>Embryophyta</taxon>
        <taxon>Tracheophyta</taxon>
        <taxon>Spermatophyta</taxon>
        <taxon>Magnoliopsida</taxon>
        <taxon>eudicotyledons</taxon>
        <taxon>Gunneridae</taxon>
        <taxon>Pentapetalae</taxon>
        <taxon>rosids</taxon>
        <taxon>fabids</taxon>
        <taxon>Rosales</taxon>
        <taxon>Rhamnaceae</taxon>
        <taxon>Paliureae</taxon>
        <taxon>Ziziphus</taxon>
    </lineage>
</organism>
<accession>A0A978VTE4</accession>
<evidence type="ECO:0000313" key="5">
    <source>
        <dbReference type="EMBL" id="KAH7542089.1"/>
    </source>
</evidence>
<dbReference type="Proteomes" id="UP000813462">
    <property type="component" value="Unassembled WGS sequence"/>
</dbReference>
<dbReference type="EMBL" id="JAEACU010000002">
    <property type="protein sequence ID" value="KAH7542089.1"/>
    <property type="molecule type" value="Genomic_DNA"/>
</dbReference>
<dbReference type="GO" id="GO:0005886">
    <property type="term" value="C:plasma membrane"/>
    <property type="evidence" value="ECO:0007669"/>
    <property type="project" value="TreeGrafter"/>
</dbReference>
<keyword evidence="2 4" id="KW-0472">Membrane</keyword>
<protein>
    <recommendedName>
        <fullName evidence="7">Late embryogenesis abundant protein LEA-2 subgroup domain-containing protein</fullName>
    </recommendedName>
</protein>
<comment type="caution">
    <text evidence="5">The sequence shown here is derived from an EMBL/GenBank/DDBJ whole genome shotgun (WGS) entry which is preliminary data.</text>
</comment>
<keyword evidence="4" id="KW-1133">Transmembrane helix</keyword>
<evidence type="ECO:0008006" key="7">
    <source>
        <dbReference type="Google" id="ProtNLM"/>
    </source>
</evidence>
<name>A0A978VTE4_ZIZJJ</name>
<comment type="subcellular location">
    <subcellularLocation>
        <location evidence="1">Membrane</location>
    </subcellularLocation>
</comment>